<dbReference type="AlphaFoldDB" id="A0A238W716"/>
<feature type="region of interest" description="Disordered" evidence="12">
    <location>
        <begin position="47"/>
        <end position="115"/>
    </location>
</feature>
<dbReference type="NCBIfam" id="NF006886">
    <property type="entry name" value="PRK09376.1"/>
    <property type="match status" value="1"/>
</dbReference>
<evidence type="ECO:0000256" key="7">
    <source>
        <dbReference type="ARBA" id="ARBA00023015"/>
    </source>
</evidence>
<keyword evidence="6 9" id="KW-0694">RNA-binding</keyword>
<feature type="compositionally biased region" description="Low complexity" evidence="12">
    <location>
        <begin position="89"/>
        <end position="115"/>
    </location>
</feature>
<sequence length="754" mass="82412">MYTIEELKDRLLSDLKEIAEELNVGNFKKLSKQDLIYKILDQQAITPADKLPKKTKPATGKAASAAPVVEEVATAEVTPEPAATPAPRPARSARPARAPKAAPAAAAVPDEAAPVAETPVVEAPAAPVAEVAPQAPVAEAPAPAPVEVPSTEVPSAAPEVSPAPVEALPAPAAADGPDRPVKLYQRPERRQRTDRAGRPTNGAVATASEVAVLEAPAEDSAPVAETPVAEVEASVAPAPALAPQSLPRELRPIDPTAPAPLRDGRDQRFQRDGRDGRSELGQNGREPRPANDQPRSDFRNDAPREPRDVVQRPLRDGVRPDGREGREQRREERYAARELQRQQRQAERLEQRQGQHGEARLNGTEPRPVVDQQQPRPASRPEFDIVIPGDGTLEMMPDGGYGFLRSPFYNYLASPDDIYVSPQQVKQFALKAGDTVKCTIRPPREGEKYFALVGVESINGRSVEEARDRIPFNNLTPLFAEERLKLTTKSGQYSTRILDLFSPIGKGQRGLIVAQPKTGKTVLLQEIANSISENHPEVYLMILLIDERPEEVTDMARSVKAEVLSSTFDETADRHVKIATIAMEKAKRLVECGHDVVILLDSITRLARAYNTVQPASGKILSGGVDANALHKPKRFFGAARNVEDGGSLTIIATALIETGSKMDEVIFEEFKGTGNMELQLDRKLANKRIFPAIDVPASGTRREDLLMSKDELNRIWVLRKFMSDMTASEAMEFLKDRMKGTKDNEEFLMAMNG</sequence>
<dbReference type="InterPro" id="IPR036269">
    <property type="entry name" value="Rho_N_sf"/>
</dbReference>
<dbReference type="InterPro" id="IPR004665">
    <property type="entry name" value="Term_rho"/>
</dbReference>
<feature type="compositionally biased region" description="Low complexity" evidence="12">
    <location>
        <begin position="366"/>
        <end position="377"/>
    </location>
</feature>
<dbReference type="InterPro" id="IPR003593">
    <property type="entry name" value="AAA+_ATPase"/>
</dbReference>
<feature type="compositionally biased region" description="Low complexity" evidence="12">
    <location>
        <begin position="57"/>
        <end position="81"/>
    </location>
</feature>
<dbReference type="GO" id="GO:0003723">
    <property type="term" value="F:RNA binding"/>
    <property type="evidence" value="ECO:0007669"/>
    <property type="project" value="UniProtKB-UniRule"/>
</dbReference>
<comment type="similarity">
    <text evidence="9 11">Belongs to the Rho family.</text>
</comment>
<feature type="compositionally biased region" description="Low complexity" evidence="12">
    <location>
        <begin position="136"/>
        <end position="174"/>
    </location>
</feature>
<dbReference type="InterPro" id="IPR041703">
    <property type="entry name" value="Rho_factor_ATP-bd"/>
</dbReference>
<feature type="compositionally biased region" description="Low complexity" evidence="12">
    <location>
        <begin position="220"/>
        <end position="247"/>
    </location>
</feature>
<feature type="compositionally biased region" description="Basic and acidic residues" evidence="12">
    <location>
        <begin position="176"/>
        <end position="197"/>
    </location>
</feature>
<feature type="domain" description="Rho RNA-BD" evidence="13">
    <location>
        <begin position="386"/>
        <end position="462"/>
    </location>
</feature>
<dbReference type="CDD" id="cd04459">
    <property type="entry name" value="Rho_CSD"/>
    <property type="match status" value="1"/>
</dbReference>
<dbReference type="Pfam" id="PF07498">
    <property type="entry name" value="Rho_N"/>
    <property type="match status" value="1"/>
</dbReference>
<keyword evidence="15" id="KW-1185">Reference proteome</keyword>
<dbReference type="InterPro" id="IPR011112">
    <property type="entry name" value="Rho-like_N"/>
</dbReference>
<evidence type="ECO:0000256" key="4">
    <source>
        <dbReference type="ARBA" id="ARBA00022806"/>
    </source>
</evidence>
<evidence type="ECO:0000256" key="12">
    <source>
        <dbReference type="SAM" id="MobiDB-lite"/>
    </source>
</evidence>
<gene>
    <name evidence="9" type="primary">rho</name>
    <name evidence="14" type="ORF">SAMN06269173_102268</name>
</gene>
<dbReference type="GO" id="GO:0016787">
    <property type="term" value="F:hydrolase activity"/>
    <property type="evidence" value="ECO:0007669"/>
    <property type="project" value="UniProtKB-KW"/>
</dbReference>
<evidence type="ECO:0000259" key="13">
    <source>
        <dbReference type="PROSITE" id="PS51856"/>
    </source>
</evidence>
<dbReference type="InterPro" id="IPR027417">
    <property type="entry name" value="P-loop_NTPase"/>
</dbReference>
<dbReference type="Proteomes" id="UP000198310">
    <property type="component" value="Unassembled WGS sequence"/>
</dbReference>
<evidence type="ECO:0000256" key="3">
    <source>
        <dbReference type="ARBA" id="ARBA00022801"/>
    </source>
</evidence>
<dbReference type="NCBIfam" id="TIGR00767">
    <property type="entry name" value="rho"/>
    <property type="match status" value="1"/>
</dbReference>
<reference evidence="15" key="1">
    <citation type="submission" date="2017-06" db="EMBL/GenBank/DDBJ databases">
        <authorList>
            <person name="Varghese N."/>
            <person name="Submissions S."/>
        </authorList>
    </citation>
    <scope>NUCLEOTIDE SEQUENCE [LARGE SCALE GENOMIC DNA]</scope>
    <source>
        <strain evidence="15">DSM 28041</strain>
    </source>
</reference>
<evidence type="ECO:0000256" key="10">
    <source>
        <dbReference type="NCBIfam" id="TIGR00767"/>
    </source>
</evidence>
<evidence type="ECO:0000256" key="11">
    <source>
        <dbReference type="PROSITE-ProRule" id="PRU01203"/>
    </source>
</evidence>
<evidence type="ECO:0000313" key="15">
    <source>
        <dbReference type="Proteomes" id="UP000198310"/>
    </source>
</evidence>
<dbReference type="SMART" id="SM00357">
    <property type="entry name" value="CSP"/>
    <property type="match status" value="1"/>
</dbReference>
<feature type="region of interest" description="Disordered" evidence="12">
    <location>
        <begin position="136"/>
        <end position="383"/>
    </location>
</feature>
<feature type="binding site" evidence="9">
    <location>
        <position position="548"/>
    </location>
    <ligand>
        <name>ATP</name>
        <dbReference type="ChEBI" id="CHEBI:30616"/>
    </ligand>
</feature>
<dbReference type="GO" id="GO:0008186">
    <property type="term" value="F:ATP-dependent activity, acting on RNA"/>
    <property type="evidence" value="ECO:0007669"/>
    <property type="project" value="UniProtKB-UniRule"/>
</dbReference>
<comment type="caution">
    <text evidence="9">Lacks conserved residue(s) required for the propagation of feature annotation.</text>
</comment>
<accession>A0A238W716</accession>
<keyword evidence="7 9" id="KW-0805">Transcription regulation</keyword>
<evidence type="ECO:0000256" key="9">
    <source>
        <dbReference type="HAMAP-Rule" id="MF_01884"/>
    </source>
</evidence>
<keyword evidence="8 9" id="KW-0804">Transcription</keyword>
<dbReference type="Pfam" id="PF07497">
    <property type="entry name" value="Rho_RNA_bind"/>
    <property type="match status" value="1"/>
</dbReference>
<dbReference type="Gene3D" id="2.40.50.140">
    <property type="entry name" value="Nucleic acid-binding proteins"/>
    <property type="match status" value="1"/>
</dbReference>
<keyword evidence="4 9" id="KW-0347">Helicase</keyword>
<dbReference type="PANTHER" id="PTHR46425:SF1">
    <property type="entry name" value="TRANSCRIPTION TERMINATION FACTOR RHO"/>
    <property type="match status" value="1"/>
</dbReference>
<dbReference type="EMBL" id="FZNS01000002">
    <property type="protein sequence ID" value="SNR42084.1"/>
    <property type="molecule type" value="Genomic_DNA"/>
</dbReference>
<dbReference type="InterPro" id="IPR012340">
    <property type="entry name" value="NA-bd_OB-fold"/>
</dbReference>
<dbReference type="GO" id="GO:0005524">
    <property type="term" value="F:ATP binding"/>
    <property type="evidence" value="ECO:0007669"/>
    <property type="project" value="UniProtKB-UniRule"/>
</dbReference>
<feature type="binding site" evidence="9">
    <location>
        <begin position="517"/>
        <end position="522"/>
    </location>
    <ligand>
        <name>ATP</name>
        <dbReference type="ChEBI" id="CHEBI:30616"/>
    </ligand>
</feature>
<dbReference type="Gene3D" id="1.10.720.10">
    <property type="match status" value="1"/>
</dbReference>
<dbReference type="EC" id="3.6.4.-" evidence="9 10"/>
<feature type="compositionally biased region" description="Basic and acidic residues" evidence="12">
    <location>
        <begin position="262"/>
        <end position="278"/>
    </location>
</feature>
<evidence type="ECO:0000256" key="1">
    <source>
        <dbReference type="ARBA" id="ARBA00022472"/>
    </source>
</evidence>
<keyword evidence="2 9" id="KW-0547">Nucleotide-binding</keyword>
<comment type="function">
    <text evidence="9">Facilitates transcription termination by a mechanism that involves Rho binding to the nascent RNA, activation of Rho's RNA-dependent ATPase activity, and release of the mRNA from the DNA template.</text>
</comment>
<feature type="binding site" evidence="9">
    <location>
        <begin position="505"/>
        <end position="510"/>
    </location>
    <ligand>
        <name>ATP</name>
        <dbReference type="ChEBI" id="CHEBI:30616"/>
    </ligand>
</feature>
<name>A0A238W716_9BACT</name>
<dbReference type="SUPFAM" id="SSF68912">
    <property type="entry name" value="Rho N-terminal domain-like"/>
    <property type="match status" value="1"/>
</dbReference>
<dbReference type="PROSITE" id="PS51856">
    <property type="entry name" value="RHO_RNA_BD"/>
    <property type="match status" value="1"/>
</dbReference>
<evidence type="ECO:0000256" key="6">
    <source>
        <dbReference type="ARBA" id="ARBA00022884"/>
    </source>
</evidence>
<dbReference type="InterPro" id="IPR000194">
    <property type="entry name" value="ATPase_F1/V1/A1_a/bsu_nucl-bd"/>
</dbReference>
<proteinExistence type="inferred from homology"/>
<dbReference type="InterPro" id="IPR011113">
    <property type="entry name" value="Rho_RNA-bd"/>
</dbReference>
<dbReference type="RefSeq" id="WP_089331929.1">
    <property type="nucleotide sequence ID" value="NZ_FZNS01000002.1"/>
</dbReference>
<keyword evidence="3 9" id="KW-0378">Hydrolase</keyword>
<dbReference type="GO" id="GO:0006353">
    <property type="term" value="P:DNA-templated transcription termination"/>
    <property type="evidence" value="ECO:0007669"/>
    <property type="project" value="UniProtKB-UniRule"/>
</dbReference>
<dbReference type="GO" id="GO:0004386">
    <property type="term" value="F:helicase activity"/>
    <property type="evidence" value="ECO:0007669"/>
    <property type="project" value="UniProtKB-UniRule"/>
</dbReference>
<keyword evidence="1 9" id="KW-0806">Transcription termination</keyword>
<dbReference type="HAMAP" id="MF_01884">
    <property type="entry name" value="Rho"/>
    <property type="match status" value="1"/>
</dbReference>
<evidence type="ECO:0000313" key="14">
    <source>
        <dbReference type="EMBL" id="SNR42084.1"/>
    </source>
</evidence>
<dbReference type="Pfam" id="PF00006">
    <property type="entry name" value="ATP-synt_ab"/>
    <property type="match status" value="1"/>
</dbReference>
<protein>
    <recommendedName>
        <fullName evidence="9 10">Transcription termination factor Rho</fullName>
        <ecNumber evidence="9 10">3.6.4.-</ecNumber>
    </recommendedName>
    <alternativeName>
        <fullName evidence="9">ATP-dependent helicase Rho</fullName>
    </alternativeName>
</protein>
<dbReference type="SMART" id="SM00382">
    <property type="entry name" value="AAA"/>
    <property type="match status" value="1"/>
</dbReference>
<feature type="compositionally biased region" description="Basic and acidic residues" evidence="12">
    <location>
        <begin position="285"/>
        <end position="359"/>
    </location>
</feature>
<dbReference type="PANTHER" id="PTHR46425">
    <property type="entry name" value="TRANSCRIPTION TERMINATION FACTOR RHO"/>
    <property type="match status" value="1"/>
</dbReference>
<evidence type="ECO:0000256" key="8">
    <source>
        <dbReference type="ARBA" id="ARBA00023163"/>
    </source>
</evidence>
<dbReference type="SMART" id="SM00959">
    <property type="entry name" value="Rho_N"/>
    <property type="match status" value="1"/>
</dbReference>
<dbReference type="SUPFAM" id="SSF52540">
    <property type="entry name" value="P-loop containing nucleoside triphosphate hydrolases"/>
    <property type="match status" value="1"/>
</dbReference>
<dbReference type="CDD" id="cd01128">
    <property type="entry name" value="rho_factor_C"/>
    <property type="match status" value="1"/>
</dbReference>
<evidence type="ECO:0000256" key="5">
    <source>
        <dbReference type="ARBA" id="ARBA00022840"/>
    </source>
</evidence>
<comment type="subunit">
    <text evidence="9">Homohexamer. The homohexamer assembles into an open ring structure.</text>
</comment>
<dbReference type="SUPFAM" id="SSF50249">
    <property type="entry name" value="Nucleic acid-binding proteins"/>
    <property type="match status" value="1"/>
</dbReference>
<dbReference type="Gene3D" id="3.40.50.300">
    <property type="entry name" value="P-loop containing nucleotide triphosphate hydrolases"/>
    <property type="match status" value="1"/>
</dbReference>
<organism evidence="14 15">
    <name type="scientific">Hymenobacter mucosus</name>
    <dbReference type="NCBI Taxonomy" id="1411120"/>
    <lineage>
        <taxon>Bacteria</taxon>
        <taxon>Pseudomonadati</taxon>
        <taxon>Bacteroidota</taxon>
        <taxon>Cytophagia</taxon>
        <taxon>Cytophagales</taxon>
        <taxon>Hymenobacteraceae</taxon>
        <taxon>Hymenobacter</taxon>
    </lineage>
</organism>
<evidence type="ECO:0000256" key="2">
    <source>
        <dbReference type="ARBA" id="ARBA00022741"/>
    </source>
</evidence>
<keyword evidence="5 9" id="KW-0067">ATP-binding</keyword>
<dbReference type="GO" id="GO:0005829">
    <property type="term" value="C:cytosol"/>
    <property type="evidence" value="ECO:0007669"/>
    <property type="project" value="UniProtKB-ARBA"/>
</dbReference>
<dbReference type="InterPro" id="IPR011129">
    <property type="entry name" value="CSD"/>
</dbReference>